<feature type="chain" id="PRO_5001646733" evidence="1">
    <location>
        <begin position="21"/>
        <end position="92"/>
    </location>
</feature>
<feature type="non-terminal residue" evidence="2">
    <location>
        <position position="92"/>
    </location>
</feature>
<gene>
    <name evidence="2" type="ORF">GALMADRAFT_95526</name>
</gene>
<sequence>MKSFFSAAIVAFSLIASTNAVPQATIACLSDVCFVKKPVCPFGEAPTGGPGCWGCCQPICRLSVCASASPICLEAETLTAPSLGCWKCCRPV</sequence>
<dbReference type="Proteomes" id="UP000027222">
    <property type="component" value="Unassembled WGS sequence"/>
</dbReference>
<evidence type="ECO:0000313" key="3">
    <source>
        <dbReference type="Proteomes" id="UP000027222"/>
    </source>
</evidence>
<keyword evidence="1" id="KW-0732">Signal</keyword>
<feature type="signal peptide" evidence="1">
    <location>
        <begin position="1"/>
        <end position="20"/>
    </location>
</feature>
<accession>A0A067TD51</accession>
<organism evidence="2 3">
    <name type="scientific">Galerina marginata (strain CBS 339.88)</name>
    <dbReference type="NCBI Taxonomy" id="685588"/>
    <lineage>
        <taxon>Eukaryota</taxon>
        <taxon>Fungi</taxon>
        <taxon>Dikarya</taxon>
        <taxon>Basidiomycota</taxon>
        <taxon>Agaricomycotina</taxon>
        <taxon>Agaricomycetes</taxon>
        <taxon>Agaricomycetidae</taxon>
        <taxon>Agaricales</taxon>
        <taxon>Agaricineae</taxon>
        <taxon>Strophariaceae</taxon>
        <taxon>Galerina</taxon>
    </lineage>
</organism>
<evidence type="ECO:0000256" key="1">
    <source>
        <dbReference type="SAM" id="SignalP"/>
    </source>
</evidence>
<evidence type="ECO:0000313" key="2">
    <source>
        <dbReference type="EMBL" id="KDR76898.1"/>
    </source>
</evidence>
<protein>
    <submittedName>
        <fullName evidence="2">Uncharacterized protein</fullName>
    </submittedName>
</protein>
<name>A0A067TD51_GALM3</name>
<reference evidence="3" key="1">
    <citation type="journal article" date="2014" name="Proc. Natl. Acad. Sci. U.S.A.">
        <title>Extensive sampling of basidiomycete genomes demonstrates inadequacy of the white-rot/brown-rot paradigm for wood decay fungi.</title>
        <authorList>
            <person name="Riley R."/>
            <person name="Salamov A.A."/>
            <person name="Brown D.W."/>
            <person name="Nagy L.G."/>
            <person name="Floudas D."/>
            <person name="Held B.W."/>
            <person name="Levasseur A."/>
            <person name="Lombard V."/>
            <person name="Morin E."/>
            <person name="Otillar R."/>
            <person name="Lindquist E.A."/>
            <person name="Sun H."/>
            <person name="LaButti K.M."/>
            <person name="Schmutz J."/>
            <person name="Jabbour D."/>
            <person name="Luo H."/>
            <person name="Baker S.E."/>
            <person name="Pisabarro A.G."/>
            <person name="Walton J.D."/>
            <person name="Blanchette R.A."/>
            <person name="Henrissat B."/>
            <person name="Martin F."/>
            <person name="Cullen D."/>
            <person name="Hibbett D.S."/>
            <person name="Grigoriev I.V."/>
        </authorList>
    </citation>
    <scope>NUCLEOTIDE SEQUENCE [LARGE SCALE GENOMIC DNA]</scope>
    <source>
        <strain evidence="3">CBS 339.88</strain>
    </source>
</reference>
<proteinExistence type="predicted"/>
<dbReference type="OrthoDB" id="3019007at2759"/>
<dbReference type="AlphaFoldDB" id="A0A067TD51"/>
<dbReference type="PROSITE" id="PS51257">
    <property type="entry name" value="PROKAR_LIPOPROTEIN"/>
    <property type="match status" value="1"/>
</dbReference>
<keyword evidence="3" id="KW-1185">Reference proteome</keyword>
<dbReference type="HOGENOM" id="CLU_148121_0_0_1"/>
<dbReference type="EMBL" id="KL142377">
    <property type="protein sequence ID" value="KDR76898.1"/>
    <property type="molecule type" value="Genomic_DNA"/>
</dbReference>